<evidence type="ECO:0000313" key="1">
    <source>
        <dbReference type="EnsemblPlants" id="OPUNC05G02530.1"/>
    </source>
</evidence>
<sequence>MKHVERVCGDQFFRMELPIIEQIIAQDAHQLHAGASREKGLSGDSLTFSALAIGTGQFHSSHLLFLGTSQNCTVAAYRTVDEYRCR</sequence>
<dbReference type="EnsemblPlants" id="OPUNC05G02530.1">
    <property type="protein sequence ID" value="OPUNC05G02530.1"/>
    <property type="gene ID" value="OPUNC05G02530"/>
</dbReference>
<dbReference type="AlphaFoldDB" id="A0A0E0KYA1"/>
<reference evidence="1" key="2">
    <citation type="submission" date="2018-05" db="EMBL/GenBank/DDBJ databases">
        <title>OpunRS2 (Oryza punctata Reference Sequence Version 2).</title>
        <authorList>
            <person name="Zhang J."/>
            <person name="Kudrna D."/>
            <person name="Lee S."/>
            <person name="Talag J."/>
            <person name="Welchert J."/>
            <person name="Wing R.A."/>
        </authorList>
    </citation>
    <scope>NUCLEOTIDE SEQUENCE [LARGE SCALE GENOMIC DNA]</scope>
</reference>
<keyword evidence="2" id="KW-1185">Reference proteome</keyword>
<dbReference type="Gramene" id="OPUNC05G02530.1">
    <property type="protein sequence ID" value="OPUNC05G02530.1"/>
    <property type="gene ID" value="OPUNC05G02530"/>
</dbReference>
<organism evidence="1">
    <name type="scientific">Oryza punctata</name>
    <name type="common">Red rice</name>
    <dbReference type="NCBI Taxonomy" id="4537"/>
    <lineage>
        <taxon>Eukaryota</taxon>
        <taxon>Viridiplantae</taxon>
        <taxon>Streptophyta</taxon>
        <taxon>Embryophyta</taxon>
        <taxon>Tracheophyta</taxon>
        <taxon>Spermatophyta</taxon>
        <taxon>Magnoliopsida</taxon>
        <taxon>Liliopsida</taxon>
        <taxon>Poales</taxon>
        <taxon>Poaceae</taxon>
        <taxon>BOP clade</taxon>
        <taxon>Oryzoideae</taxon>
        <taxon>Oryzeae</taxon>
        <taxon>Oryzinae</taxon>
        <taxon>Oryza</taxon>
    </lineage>
</organism>
<evidence type="ECO:0000313" key="2">
    <source>
        <dbReference type="Proteomes" id="UP000026962"/>
    </source>
</evidence>
<dbReference type="Proteomes" id="UP000026962">
    <property type="component" value="Chromosome 5"/>
</dbReference>
<proteinExistence type="predicted"/>
<accession>A0A0E0KYA1</accession>
<reference evidence="1" key="1">
    <citation type="submission" date="2015-04" db="UniProtKB">
        <authorList>
            <consortium name="EnsemblPlants"/>
        </authorList>
    </citation>
    <scope>IDENTIFICATION</scope>
</reference>
<name>A0A0E0KYA1_ORYPU</name>
<protein>
    <submittedName>
        <fullName evidence="1">Uncharacterized protein</fullName>
    </submittedName>
</protein>
<dbReference type="HOGENOM" id="CLU_2501854_0_0_1"/>